<reference evidence="4" key="2">
    <citation type="submission" date="2020-05" db="UniProtKB">
        <authorList>
            <consortium name="EnsemblMetazoa"/>
        </authorList>
    </citation>
    <scope>IDENTIFICATION</scope>
    <source>
        <strain evidence="4">IAEA</strain>
    </source>
</reference>
<dbReference type="GO" id="GO:0005655">
    <property type="term" value="C:nucleolar ribonuclease P complex"/>
    <property type="evidence" value="ECO:0007669"/>
    <property type="project" value="TreeGrafter"/>
</dbReference>
<dbReference type="Proteomes" id="UP000092460">
    <property type="component" value="Unassembled WGS sequence"/>
</dbReference>
<sequence length="293" mass="33458">MEETKEFYDFCIPFNEDKVLLKEVCEKLFVLGYKTIAIELFFDHSKKENSKRLTDVFPKPHDLMWLETHFQNKLKILQRITICYADALVTHAMTNSINLRKFHIIAGQPKTEAALAHCCTVFNGDLLTFDAQHGNHIHVSRKGYQLAVKRGLFFEIKYSPCITNTTVRKDLIKIAHNYFIKGKSKNIIISSGANNVFELRGPQDVTNLGFIFSLSEGQAKCAINRFGRQLFLRAECRRLGKTIMFIKASGPVLFSDSCEEKSELGNNAEITLGANIREDSDPKDQPSKKKRLF</sequence>
<dbReference type="GO" id="GO:0003723">
    <property type="term" value="F:RNA binding"/>
    <property type="evidence" value="ECO:0007669"/>
    <property type="project" value="TreeGrafter"/>
</dbReference>
<keyword evidence="3" id="KW-0819">tRNA processing</keyword>
<evidence type="ECO:0000256" key="1">
    <source>
        <dbReference type="ARBA" id="ARBA00004123"/>
    </source>
</evidence>
<dbReference type="InterPro" id="IPR016195">
    <property type="entry name" value="Pol/histidinol_Pase-like"/>
</dbReference>
<dbReference type="PANTHER" id="PTHR13031:SF0">
    <property type="entry name" value="RIBONUCLEASE P PROTEIN SUBUNIT P30"/>
    <property type="match status" value="1"/>
</dbReference>
<evidence type="ECO:0000313" key="4">
    <source>
        <dbReference type="EnsemblMetazoa" id="GPPI032156-PA"/>
    </source>
</evidence>
<dbReference type="EMBL" id="JXJN01015430">
    <property type="status" value="NOT_ANNOTATED_CDS"/>
    <property type="molecule type" value="Genomic_DNA"/>
</dbReference>
<dbReference type="Pfam" id="PF01876">
    <property type="entry name" value="RNase_P_p30"/>
    <property type="match status" value="1"/>
</dbReference>
<keyword evidence="5" id="KW-1185">Reference proteome</keyword>
<dbReference type="SUPFAM" id="SSF89550">
    <property type="entry name" value="PHP domain-like"/>
    <property type="match status" value="1"/>
</dbReference>
<organism evidence="4 5">
    <name type="scientific">Glossina palpalis gambiensis</name>
    <dbReference type="NCBI Taxonomy" id="67801"/>
    <lineage>
        <taxon>Eukaryota</taxon>
        <taxon>Metazoa</taxon>
        <taxon>Ecdysozoa</taxon>
        <taxon>Arthropoda</taxon>
        <taxon>Hexapoda</taxon>
        <taxon>Insecta</taxon>
        <taxon>Pterygota</taxon>
        <taxon>Neoptera</taxon>
        <taxon>Endopterygota</taxon>
        <taxon>Diptera</taxon>
        <taxon>Brachycera</taxon>
        <taxon>Muscomorpha</taxon>
        <taxon>Hippoboscoidea</taxon>
        <taxon>Glossinidae</taxon>
        <taxon>Glossina</taxon>
    </lineage>
</organism>
<evidence type="ECO:0000256" key="2">
    <source>
        <dbReference type="ARBA" id="ARBA00007331"/>
    </source>
</evidence>
<dbReference type="STRING" id="67801.A0A1B0BJJ4"/>
<dbReference type="InterPro" id="IPR002738">
    <property type="entry name" value="RNase_P_p30"/>
</dbReference>
<reference evidence="5" key="1">
    <citation type="submission" date="2015-01" db="EMBL/GenBank/DDBJ databases">
        <authorList>
            <person name="Aksoy S."/>
            <person name="Warren W."/>
            <person name="Wilson R.K."/>
        </authorList>
    </citation>
    <scope>NUCLEOTIDE SEQUENCE [LARGE SCALE GENOMIC DNA]</scope>
    <source>
        <strain evidence="5">IAEA</strain>
    </source>
</reference>
<accession>A0A1B0BJJ4</accession>
<dbReference type="GO" id="GO:0008033">
    <property type="term" value="P:tRNA processing"/>
    <property type="evidence" value="ECO:0007669"/>
    <property type="project" value="UniProtKB-KW"/>
</dbReference>
<proteinExistence type="inferred from homology"/>
<protein>
    <submittedName>
        <fullName evidence="4">Uncharacterized protein</fullName>
    </submittedName>
</protein>
<evidence type="ECO:0000313" key="5">
    <source>
        <dbReference type="Proteomes" id="UP000092460"/>
    </source>
</evidence>
<dbReference type="EnsemblMetazoa" id="GPPI032156-RA">
    <property type="protein sequence ID" value="GPPI032156-PA"/>
    <property type="gene ID" value="GPPI032156"/>
</dbReference>
<comment type="similarity">
    <text evidence="2">Belongs to the eukaryotic/archaeal RNase P protein component 3 family.</text>
</comment>
<dbReference type="AlphaFoldDB" id="A0A1B0BJJ4"/>
<evidence type="ECO:0000256" key="3">
    <source>
        <dbReference type="ARBA" id="ARBA00022694"/>
    </source>
</evidence>
<comment type="subcellular location">
    <subcellularLocation>
        <location evidence="1">Nucleus</location>
    </subcellularLocation>
</comment>
<dbReference type="PANTHER" id="PTHR13031">
    <property type="entry name" value="RIBONUCLEASE P SUBUNIT P30"/>
    <property type="match status" value="1"/>
</dbReference>
<dbReference type="Gene3D" id="3.20.20.140">
    <property type="entry name" value="Metal-dependent hydrolases"/>
    <property type="match status" value="1"/>
</dbReference>
<dbReference type="VEuPathDB" id="VectorBase:GPPI032156"/>
<name>A0A1B0BJJ4_9MUSC</name>